<dbReference type="Proteomes" id="UP000281192">
    <property type="component" value="Chromosome"/>
</dbReference>
<evidence type="ECO:0000313" key="3">
    <source>
        <dbReference type="EMBL" id="PLR15381.1"/>
    </source>
</evidence>
<reference evidence="3 4" key="1">
    <citation type="submission" date="2017-12" db="EMBL/GenBank/DDBJ databases">
        <title>The genome sequence of Caulobacter flavus CGMCC1 15093.</title>
        <authorList>
            <person name="Gao J."/>
            <person name="Mao X."/>
            <person name="Sun J."/>
        </authorList>
    </citation>
    <scope>NUCLEOTIDE SEQUENCE [LARGE SCALE GENOMIC DNA]</scope>
    <source>
        <strain evidence="3 4">CGMCC1 15093</strain>
    </source>
</reference>
<evidence type="ECO:0000313" key="5">
    <source>
        <dbReference type="Proteomes" id="UP000281192"/>
    </source>
</evidence>
<proteinExistence type="predicted"/>
<evidence type="ECO:0000259" key="1">
    <source>
        <dbReference type="SMART" id="SM00421"/>
    </source>
</evidence>
<dbReference type="RefSeq" id="WP_101713267.1">
    <property type="nucleotide sequence ID" value="NZ_CP026100.1"/>
</dbReference>
<dbReference type="AlphaFoldDB" id="A0A2N5CTJ4"/>
<keyword evidence="5" id="KW-1185">Reference proteome</keyword>
<dbReference type="GO" id="GO:0003677">
    <property type="term" value="F:DNA binding"/>
    <property type="evidence" value="ECO:0007669"/>
    <property type="project" value="InterPro"/>
</dbReference>
<accession>A0A2N5CTJ4</accession>
<dbReference type="GO" id="GO:0006355">
    <property type="term" value="P:regulation of DNA-templated transcription"/>
    <property type="evidence" value="ECO:0007669"/>
    <property type="project" value="InterPro"/>
</dbReference>
<dbReference type="SUPFAM" id="SSF46894">
    <property type="entry name" value="C-terminal effector domain of the bipartite response regulators"/>
    <property type="match status" value="1"/>
</dbReference>
<organism evidence="3 4">
    <name type="scientific">Caulobacter flavus</name>
    <dbReference type="NCBI Taxonomy" id="1679497"/>
    <lineage>
        <taxon>Bacteria</taxon>
        <taxon>Pseudomonadati</taxon>
        <taxon>Pseudomonadota</taxon>
        <taxon>Alphaproteobacteria</taxon>
        <taxon>Caulobacterales</taxon>
        <taxon>Caulobacteraceae</taxon>
        <taxon>Caulobacter</taxon>
    </lineage>
</organism>
<dbReference type="Pfam" id="PF00196">
    <property type="entry name" value="GerE"/>
    <property type="match status" value="1"/>
</dbReference>
<dbReference type="Proteomes" id="UP000234483">
    <property type="component" value="Unassembled WGS sequence"/>
</dbReference>
<dbReference type="Gene3D" id="1.10.10.10">
    <property type="entry name" value="Winged helix-like DNA-binding domain superfamily/Winged helix DNA-binding domain"/>
    <property type="match status" value="1"/>
</dbReference>
<dbReference type="InterPro" id="IPR036388">
    <property type="entry name" value="WH-like_DNA-bd_sf"/>
</dbReference>
<dbReference type="OrthoDB" id="7184786at2"/>
<dbReference type="KEGG" id="cfh:C1707_16575"/>
<dbReference type="SMART" id="SM00421">
    <property type="entry name" value="HTH_LUXR"/>
    <property type="match status" value="1"/>
</dbReference>
<dbReference type="EMBL" id="PJRQ01000023">
    <property type="protein sequence ID" value="PLR15381.1"/>
    <property type="molecule type" value="Genomic_DNA"/>
</dbReference>
<evidence type="ECO:0000313" key="2">
    <source>
        <dbReference type="EMBL" id="AYV47743.1"/>
    </source>
</evidence>
<gene>
    <name evidence="2" type="ORF">C1707_16575</name>
    <name evidence="3" type="ORF">CFHF_12090</name>
</gene>
<dbReference type="EMBL" id="CP026100">
    <property type="protein sequence ID" value="AYV47743.1"/>
    <property type="molecule type" value="Genomic_DNA"/>
</dbReference>
<name>A0A2N5CTJ4_9CAUL</name>
<sequence>MGLIKMIEVVDSEVERGVFESHVANAILNLVNFGVIVADSEGCVYAANDLAWSYVAHGDGLSEKGGLLTAENGFESEALHNRIAAAVRQGRSGAMLIHRSRSQKPLVVLIEPFSTDDSGFRCALVTVREVGRASPHIAERARMMFNFSPAEAEIVARVAQGREPAEIAAERKVSINTLRVQMASAMVKVGVHRQAELVSVISSADILE</sequence>
<evidence type="ECO:0000313" key="4">
    <source>
        <dbReference type="Proteomes" id="UP000234483"/>
    </source>
</evidence>
<dbReference type="InterPro" id="IPR000792">
    <property type="entry name" value="Tscrpt_reg_LuxR_C"/>
</dbReference>
<feature type="domain" description="HTH luxR-type" evidence="1">
    <location>
        <begin position="144"/>
        <end position="201"/>
    </location>
</feature>
<protein>
    <submittedName>
        <fullName evidence="3">Transcriptional regulator</fullName>
    </submittedName>
</protein>
<dbReference type="InterPro" id="IPR016032">
    <property type="entry name" value="Sig_transdc_resp-reg_C-effctor"/>
</dbReference>
<reference evidence="2 5" key="2">
    <citation type="submission" date="2018-01" db="EMBL/GenBank/DDBJ databases">
        <title>Complete genome sequence of Caulobacter flavus RHGG3.</title>
        <authorList>
            <person name="Yang E."/>
        </authorList>
    </citation>
    <scope>NUCLEOTIDE SEQUENCE [LARGE SCALE GENOMIC DNA]</scope>
    <source>
        <strain evidence="2 5">RHGG3</strain>
    </source>
</reference>